<feature type="compositionally biased region" description="Gly residues" evidence="1">
    <location>
        <begin position="1262"/>
        <end position="1276"/>
    </location>
</feature>
<organism evidence="3 4">
    <name type="scientific">Chlamydomonas reinhardtii</name>
    <name type="common">Chlamydomonas smithii</name>
    <dbReference type="NCBI Taxonomy" id="3055"/>
    <lineage>
        <taxon>Eukaryota</taxon>
        <taxon>Viridiplantae</taxon>
        <taxon>Chlorophyta</taxon>
        <taxon>core chlorophytes</taxon>
        <taxon>Chlorophyceae</taxon>
        <taxon>CS clade</taxon>
        <taxon>Chlamydomonadales</taxon>
        <taxon>Chlamydomonadaceae</taxon>
        <taxon>Chlamydomonas</taxon>
    </lineage>
</organism>
<feature type="transmembrane region" description="Helical" evidence="2">
    <location>
        <begin position="709"/>
        <end position="730"/>
    </location>
</feature>
<accession>A0A2K3D3M4</accession>
<dbReference type="GeneID" id="66055555"/>
<evidence type="ECO:0000313" key="4">
    <source>
        <dbReference type="Proteomes" id="UP000006906"/>
    </source>
</evidence>
<feature type="region of interest" description="Disordered" evidence="1">
    <location>
        <begin position="361"/>
        <end position="403"/>
    </location>
</feature>
<feature type="compositionally biased region" description="Basic and acidic residues" evidence="1">
    <location>
        <begin position="1303"/>
        <end position="1312"/>
    </location>
</feature>
<gene>
    <name evidence="3" type="ORF">CHLRE_12g513852v5</name>
</gene>
<feature type="compositionally biased region" description="Gly residues" evidence="1">
    <location>
        <begin position="389"/>
        <end position="399"/>
    </location>
</feature>
<feature type="region of interest" description="Disordered" evidence="1">
    <location>
        <begin position="432"/>
        <end position="455"/>
    </location>
</feature>
<dbReference type="OrthoDB" id="1915931at2759"/>
<keyword evidence="2" id="KW-0812">Transmembrane</keyword>
<proteinExistence type="predicted"/>
<feature type="compositionally biased region" description="Basic and acidic residues" evidence="1">
    <location>
        <begin position="435"/>
        <end position="445"/>
    </location>
</feature>
<feature type="compositionally biased region" description="Acidic residues" evidence="1">
    <location>
        <begin position="1313"/>
        <end position="1323"/>
    </location>
</feature>
<dbReference type="Gramene" id="PNW75130">
    <property type="protein sequence ID" value="PNW75130"/>
    <property type="gene ID" value="CHLRE_12g513852v5"/>
</dbReference>
<name>A0A2K3D3M4_CHLRE</name>
<feature type="region of interest" description="Disordered" evidence="1">
    <location>
        <begin position="1471"/>
        <end position="1493"/>
    </location>
</feature>
<feature type="compositionally biased region" description="Low complexity" evidence="1">
    <location>
        <begin position="230"/>
        <end position="243"/>
    </location>
</feature>
<evidence type="ECO:0000256" key="1">
    <source>
        <dbReference type="SAM" id="MobiDB-lite"/>
    </source>
</evidence>
<sequence length="1575" mass="161167">MKLHLLTGLSIGPFAPRRSAYRAVLSDNENKRFVILILREQPQQADGGLGQALQQCLDRLWDKSKENPFAWGEESPAHKVVALELDWSAIVGIDYRCPLHDDGRLTLEARQVVKRCFKTVEDARDFYSPVPAQATSSRRAALSAAPTPSKVSLEGHAWAGVGGGGGGLGDAVMTAHLQRPGALGQQTSHSPREHPRPRSTSTSSAFAAAAGCAGPSHARPDTTGWRALRRSAAGPAAASTGRGQDAQLREEAAPSWPSRSVSASRMSRPCSQTGHRSRVTAPGAASCYTAAAAAGAGGCLSADEAPSGSRAQSAFTGAAAAAASAAAVALNAAAAAAAGGAEGLRCLAARRRLNLNVELPSWASGGTADGGLSSRSQTGTGRSRDAAGASGGGGGGGGLSKPMTRAEMTRLKHEEVSSPRRVRSVDNLAAFGDQHQQHREPHPRQEQVGTRAVADSSDGSVCAAARDRGVASLRQRPCSTTALQLNGRSRNSSRSLLGGAAAERGSDLHGSLSGVGPNRAFSGDLDAVTAPYNARLAAAREAAYRRSCDAEALAAARVHARQHGGASSTRSVHYHRSPPGWGTSWEDLSRLAAAAGSSGDPGSALSAGSGGRAAAAAAGTSGVGDSGPAVAAAAAADDVPRASRWTVPSGTYRACTLVLSFRDPFLPQMLRRFVKSDIRLLKLYESGLPPWAMLMPCYGLPYRPWMRRAAWLAFLAISVVSMAAGFYDLWRNVPFLKQVVTAIASRLYLPAAEFWDRLSDWLERHTQLRMSILLTYLFSKSPLLVSFMRALRSLAALLQQLLAPALAALGAALAPVASLLQAVAAGLGGGVAAAAGAVAQAAAPVVAAAAAYGSEAAAFAGMVLGPPARAVWGVAVLVAQLVRLVAALLGMVLVGPVQLAYTVGGALSWAGGELAEQVAAAWQGLVWALQWTVTLGRAAQRVAPAMQAGARAAASAARAAGAAGGATGGAVGGLTSGVAVWQWLGLEVVGAYNAVRLTFVQALKSFQAVMNFLCTVACVTVQHRVSLLLQLRRFLTRQKGRLPAAVAASVPLPSFVSMPSFDGGGSSSGGPQARSSYSLTLSTSGNLASLLSGHSNGGGASGHLPSVFSRGLSGVLEAEAEADESSMSLPGGASPGGMYHYRYVAVAAAAAAAAGGDSSEPDSGDMRVLMAAMMQREQAEAETGMDMRGEEALGRRLETGAGGVAHGGALFRGSAAAGLRRRHVGGDGRGHAGRSEPLLQRQLSAVDESEHEGLSGPQGRWPWGGSGGGGPTGGPGTNHASARRHTADEAAGSWQHASWDALRGSERGSRHEEEEEEEEDEEEKAPGYWRAAAKALSASLNSAEQGRNQRGSGRGQKPQHASAGEGLAQGQRQEPRQGKKKRQQKQPHTRRVEGHTSSGEAVHERGSGSSSGGGGGLAGGPPLVRAEPAPHIARHGASGGVPRVEGTFTVLGGMPAPAPEDIPLARHLRSSSAPLVARPQDAGSSPATFPALVPGAAGSRKQLLNGLGASSSAEAQVSGATSGEVATGGPARQHRPSDGGCSQPPALGNNGNGPAGRASTQQGMLQKQRAVPAAC</sequence>
<feature type="compositionally biased region" description="Polar residues" evidence="1">
    <location>
        <begin position="257"/>
        <end position="274"/>
    </location>
</feature>
<dbReference type="KEGG" id="cre:CHLRE_12g513852v5"/>
<evidence type="ECO:0000256" key="2">
    <source>
        <dbReference type="SAM" id="Phobius"/>
    </source>
</evidence>
<feature type="compositionally biased region" description="Basic residues" evidence="1">
    <location>
        <begin position="1378"/>
        <end position="1389"/>
    </location>
</feature>
<keyword evidence="2" id="KW-1133">Transmembrane helix</keyword>
<dbReference type="PANTHER" id="PTHR34553:SF4">
    <property type="entry name" value="G1_S-SPECIFIC CYCLIN-E PROTEIN"/>
    <property type="match status" value="1"/>
</dbReference>
<dbReference type="PANTHER" id="PTHR34553">
    <property type="entry name" value="OS05G0597400 PROTEIN"/>
    <property type="match status" value="1"/>
</dbReference>
<feature type="transmembrane region" description="Helical" evidence="2">
    <location>
        <begin position="827"/>
        <end position="850"/>
    </location>
</feature>
<feature type="region of interest" description="Disordered" evidence="1">
    <location>
        <begin position="181"/>
        <end position="278"/>
    </location>
</feature>
<feature type="compositionally biased region" description="Polar residues" evidence="1">
    <location>
        <begin position="1508"/>
        <end position="1521"/>
    </location>
</feature>
<dbReference type="InParanoid" id="A0A2K3D3M4"/>
<evidence type="ECO:0000313" key="3">
    <source>
        <dbReference type="EMBL" id="PNW75130.1"/>
    </source>
</evidence>
<feature type="transmembrane region" description="Helical" evidence="2">
    <location>
        <begin position="797"/>
        <end position="820"/>
    </location>
</feature>
<feature type="compositionally biased region" description="Low complexity" evidence="1">
    <location>
        <begin position="370"/>
        <end position="381"/>
    </location>
</feature>
<feature type="compositionally biased region" description="Low complexity" evidence="1">
    <location>
        <begin position="132"/>
        <end position="149"/>
    </location>
</feature>
<dbReference type="EMBL" id="CM008973">
    <property type="protein sequence ID" value="PNW75130.1"/>
    <property type="molecule type" value="Genomic_DNA"/>
</dbReference>
<feature type="compositionally biased region" description="Low complexity" evidence="1">
    <location>
        <begin position="198"/>
        <end position="217"/>
    </location>
</feature>
<feature type="region of interest" description="Disordered" evidence="1">
    <location>
        <begin position="1244"/>
        <end position="1446"/>
    </location>
</feature>
<protein>
    <submittedName>
        <fullName evidence="3">Uncharacterized protein</fullName>
    </submittedName>
</protein>
<keyword evidence="2" id="KW-0472">Membrane</keyword>
<keyword evidence="4" id="KW-1185">Reference proteome</keyword>
<dbReference type="STRING" id="3055.A0A2K3D3M4"/>
<dbReference type="ExpressionAtlas" id="A0A2K3D3M4">
    <property type="expression patterns" value="baseline and differential"/>
</dbReference>
<dbReference type="RefSeq" id="XP_042918369.1">
    <property type="nucleotide sequence ID" value="XM_043068274.1"/>
</dbReference>
<feature type="compositionally biased region" description="Low complexity" evidence="1">
    <location>
        <begin position="1331"/>
        <end position="1351"/>
    </location>
</feature>
<feature type="region of interest" description="Disordered" evidence="1">
    <location>
        <begin position="131"/>
        <end position="156"/>
    </location>
</feature>
<feature type="transmembrane region" description="Helical" evidence="2">
    <location>
        <begin position="772"/>
        <end position="791"/>
    </location>
</feature>
<reference evidence="3 4" key="1">
    <citation type="journal article" date="2007" name="Science">
        <title>The Chlamydomonas genome reveals the evolution of key animal and plant functions.</title>
        <authorList>
            <person name="Merchant S.S."/>
            <person name="Prochnik S.E."/>
            <person name="Vallon O."/>
            <person name="Harris E.H."/>
            <person name="Karpowicz S.J."/>
            <person name="Witman G.B."/>
            <person name="Terry A."/>
            <person name="Salamov A."/>
            <person name="Fritz-Laylin L.K."/>
            <person name="Marechal-Drouard L."/>
            <person name="Marshall W.F."/>
            <person name="Qu L.H."/>
            <person name="Nelson D.R."/>
            <person name="Sanderfoot A.A."/>
            <person name="Spalding M.H."/>
            <person name="Kapitonov V.V."/>
            <person name="Ren Q."/>
            <person name="Ferris P."/>
            <person name="Lindquist E."/>
            <person name="Shapiro H."/>
            <person name="Lucas S.M."/>
            <person name="Grimwood J."/>
            <person name="Schmutz J."/>
            <person name="Cardol P."/>
            <person name="Cerutti H."/>
            <person name="Chanfreau G."/>
            <person name="Chen C.L."/>
            <person name="Cognat V."/>
            <person name="Croft M.T."/>
            <person name="Dent R."/>
            <person name="Dutcher S."/>
            <person name="Fernandez E."/>
            <person name="Fukuzawa H."/>
            <person name="Gonzalez-Ballester D."/>
            <person name="Gonzalez-Halphen D."/>
            <person name="Hallmann A."/>
            <person name="Hanikenne M."/>
            <person name="Hippler M."/>
            <person name="Inwood W."/>
            <person name="Jabbari K."/>
            <person name="Kalanon M."/>
            <person name="Kuras R."/>
            <person name="Lefebvre P.A."/>
            <person name="Lemaire S.D."/>
            <person name="Lobanov A.V."/>
            <person name="Lohr M."/>
            <person name="Manuell A."/>
            <person name="Meier I."/>
            <person name="Mets L."/>
            <person name="Mittag M."/>
            <person name="Mittelmeier T."/>
            <person name="Moroney J.V."/>
            <person name="Moseley J."/>
            <person name="Napoli C."/>
            <person name="Nedelcu A.M."/>
            <person name="Niyogi K."/>
            <person name="Novoselov S.V."/>
            <person name="Paulsen I.T."/>
            <person name="Pazour G."/>
            <person name="Purton S."/>
            <person name="Ral J.P."/>
            <person name="Riano-Pachon D.M."/>
            <person name="Riekhof W."/>
            <person name="Rymarquis L."/>
            <person name="Schroda M."/>
            <person name="Stern D."/>
            <person name="Umen J."/>
            <person name="Willows R."/>
            <person name="Wilson N."/>
            <person name="Zimmer S.L."/>
            <person name="Allmer J."/>
            <person name="Balk J."/>
            <person name="Bisova K."/>
            <person name="Chen C.J."/>
            <person name="Elias M."/>
            <person name="Gendler K."/>
            <person name="Hauser C."/>
            <person name="Lamb M.R."/>
            <person name="Ledford H."/>
            <person name="Long J.C."/>
            <person name="Minagawa J."/>
            <person name="Page M.D."/>
            <person name="Pan J."/>
            <person name="Pootakham W."/>
            <person name="Roje S."/>
            <person name="Rose A."/>
            <person name="Stahlberg E."/>
            <person name="Terauchi A.M."/>
            <person name="Yang P."/>
            <person name="Ball S."/>
            <person name="Bowler C."/>
            <person name="Dieckmann C.L."/>
            <person name="Gladyshev V.N."/>
            <person name="Green P."/>
            <person name="Jorgensen R."/>
            <person name="Mayfield S."/>
            <person name="Mueller-Roeber B."/>
            <person name="Rajamani S."/>
            <person name="Sayre R.T."/>
            <person name="Brokstein P."/>
            <person name="Dubchak I."/>
            <person name="Goodstein D."/>
            <person name="Hornick L."/>
            <person name="Huang Y.W."/>
            <person name="Jhaveri J."/>
            <person name="Luo Y."/>
            <person name="Martinez D."/>
            <person name="Ngau W.C."/>
            <person name="Otillar B."/>
            <person name="Poliakov A."/>
            <person name="Porter A."/>
            <person name="Szajkowski L."/>
            <person name="Werner G."/>
            <person name="Zhou K."/>
            <person name="Grigoriev I.V."/>
            <person name="Rokhsar D.S."/>
            <person name="Grossman A.R."/>
        </authorList>
    </citation>
    <scope>NUCLEOTIDE SEQUENCE [LARGE SCALE GENOMIC DNA]</scope>
    <source>
        <strain evidence="4">CC-503</strain>
    </source>
</reference>
<feature type="compositionally biased region" description="Gly residues" evidence="1">
    <location>
        <begin position="1409"/>
        <end position="1419"/>
    </location>
</feature>
<dbReference type="Proteomes" id="UP000006906">
    <property type="component" value="Chromosome 12"/>
</dbReference>
<feature type="region of interest" description="Disordered" evidence="1">
    <location>
        <begin position="1507"/>
        <end position="1575"/>
    </location>
</feature>